<sequence>MFIPDLVCLTQNDKKIYILDSYVLDEVPKTVTQRTIRVTQKFFFLEQCWISIDPLTLFLAQKCHACNVTEEKPAPTLAEVVRKLNTEKLIEFLRGEEDLQLVSKSCEIRSPAVHSSIRPKQNFLVMLRKKIVFSSYRSLRDVLLKYNLDSDDTLFMKHYRSLVLDSLESMQNEYVSTSLHTALYIAREYEIVGDEGPRRVDYGIKESENLICVTEDKVQRSILEEISQASEIPYNIEINKKALEKDSEECQALYKGVKKVLSIIVGLLKDQRGSVPEFVIYVLVNKEMNFPNVPDNMDVITNIVFS</sequence>
<proteinExistence type="predicted"/>
<comment type="caution">
    <text evidence="1">The sequence shown here is derived from an EMBL/GenBank/DDBJ whole genome shotgun (WGS) entry which is preliminary data.</text>
</comment>
<dbReference type="AlphaFoldDB" id="A0A9N8ZRN0"/>
<name>A0A9N8ZRN0_9GLOM</name>
<dbReference type="Proteomes" id="UP000789342">
    <property type="component" value="Unassembled WGS sequence"/>
</dbReference>
<reference evidence="1" key="1">
    <citation type="submission" date="2021-06" db="EMBL/GenBank/DDBJ databases">
        <authorList>
            <person name="Kallberg Y."/>
            <person name="Tangrot J."/>
            <person name="Rosling A."/>
        </authorList>
    </citation>
    <scope>NUCLEOTIDE SEQUENCE</scope>
    <source>
        <strain evidence="1">CL551</strain>
    </source>
</reference>
<protein>
    <submittedName>
        <fullName evidence="1">4452_t:CDS:1</fullName>
    </submittedName>
</protein>
<keyword evidence="2" id="KW-1185">Reference proteome</keyword>
<dbReference type="EMBL" id="CAJVPV010001667">
    <property type="protein sequence ID" value="CAG8504396.1"/>
    <property type="molecule type" value="Genomic_DNA"/>
</dbReference>
<evidence type="ECO:0000313" key="2">
    <source>
        <dbReference type="Proteomes" id="UP000789342"/>
    </source>
</evidence>
<evidence type="ECO:0000313" key="1">
    <source>
        <dbReference type="EMBL" id="CAG8504396.1"/>
    </source>
</evidence>
<accession>A0A9N8ZRN0</accession>
<organism evidence="1 2">
    <name type="scientific">Acaulospora morrowiae</name>
    <dbReference type="NCBI Taxonomy" id="94023"/>
    <lineage>
        <taxon>Eukaryota</taxon>
        <taxon>Fungi</taxon>
        <taxon>Fungi incertae sedis</taxon>
        <taxon>Mucoromycota</taxon>
        <taxon>Glomeromycotina</taxon>
        <taxon>Glomeromycetes</taxon>
        <taxon>Diversisporales</taxon>
        <taxon>Acaulosporaceae</taxon>
        <taxon>Acaulospora</taxon>
    </lineage>
</organism>
<gene>
    <name evidence="1" type="ORF">AMORRO_LOCUS3410</name>
</gene>
<dbReference type="OrthoDB" id="2435997at2759"/>